<dbReference type="EMBL" id="JAAIUW010000002">
    <property type="protein sequence ID" value="KAF7840813.1"/>
    <property type="molecule type" value="Genomic_DNA"/>
</dbReference>
<protein>
    <submittedName>
        <fullName evidence="1">Uncharacterized protein</fullName>
    </submittedName>
</protein>
<dbReference type="Proteomes" id="UP000634136">
    <property type="component" value="Unassembled WGS sequence"/>
</dbReference>
<organism evidence="1 2">
    <name type="scientific">Senna tora</name>
    <dbReference type="NCBI Taxonomy" id="362788"/>
    <lineage>
        <taxon>Eukaryota</taxon>
        <taxon>Viridiplantae</taxon>
        <taxon>Streptophyta</taxon>
        <taxon>Embryophyta</taxon>
        <taxon>Tracheophyta</taxon>
        <taxon>Spermatophyta</taxon>
        <taxon>Magnoliopsida</taxon>
        <taxon>eudicotyledons</taxon>
        <taxon>Gunneridae</taxon>
        <taxon>Pentapetalae</taxon>
        <taxon>rosids</taxon>
        <taxon>fabids</taxon>
        <taxon>Fabales</taxon>
        <taxon>Fabaceae</taxon>
        <taxon>Caesalpinioideae</taxon>
        <taxon>Cassia clade</taxon>
        <taxon>Senna</taxon>
    </lineage>
</organism>
<comment type="caution">
    <text evidence="1">The sequence shown here is derived from an EMBL/GenBank/DDBJ whole genome shotgun (WGS) entry which is preliminary data.</text>
</comment>
<sequence>MARRGLDKMCPRGTTPLVL</sequence>
<name>A0A834XAR3_9FABA</name>
<proteinExistence type="predicted"/>
<evidence type="ECO:0000313" key="1">
    <source>
        <dbReference type="EMBL" id="KAF7840813.1"/>
    </source>
</evidence>
<keyword evidence="2" id="KW-1185">Reference proteome</keyword>
<reference evidence="1" key="1">
    <citation type="submission" date="2020-09" db="EMBL/GenBank/DDBJ databases">
        <title>Genome-Enabled Discovery of Anthraquinone Biosynthesis in Senna tora.</title>
        <authorList>
            <person name="Kang S.-H."/>
            <person name="Pandey R.P."/>
            <person name="Lee C.-M."/>
            <person name="Sim J.-S."/>
            <person name="Jeong J.-T."/>
            <person name="Choi B.-S."/>
            <person name="Jung M."/>
            <person name="Ginzburg D."/>
            <person name="Zhao K."/>
            <person name="Won S.Y."/>
            <person name="Oh T.-J."/>
            <person name="Yu Y."/>
            <person name="Kim N.-H."/>
            <person name="Lee O.R."/>
            <person name="Lee T.-H."/>
            <person name="Bashyal P."/>
            <person name="Kim T.-S."/>
            <person name="Lee W.-H."/>
            <person name="Kawkins C."/>
            <person name="Kim C.-K."/>
            <person name="Kim J.S."/>
            <person name="Ahn B.O."/>
            <person name="Rhee S.Y."/>
            <person name="Sohng J.K."/>
        </authorList>
    </citation>
    <scope>NUCLEOTIDE SEQUENCE</scope>
    <source>
        <tissue evidence="1">Leaf</tissue>
    </source>
</reference>
<dbReference type="AlphaFoldDB" id="A0A834XAR3"/>
<gene>
    <name evidence="1" type="ORF">G2W53_003111</name>
</gene>
<accession>A0A834XAR3</accession>
<evidence type="ECO:0000313" key="2">
    <source>
        <dbReference type="Proteomes" id="UP000634136"/>
    </source>
</evidence>